<dbReference type="AlphaFoldDB" id="A0A060QH04"/>
<reference evidence="8 9" key="1">
    <citation type="journal article" date="2014" name="Genome Biol. Evol.">
        <title>Acetic acid bacteria genomes reveal functional traits for adaptation to life in insect guts.</title>
        <authorList>
            <person name="Chouaia B."/>
            <person name="Gaiarsa S."/>
            <person name="Crotti E."/>
            <person name="Comandatore F."/>
            <person name="Degli Esposti M."/>
            <person name="Ricci I."/>
            <person name="Alma A."/>
            <person name="Favia G."/>
            <person name="Bandi C."/>
            <person name="Daffonchio D."/>
        </authorList>
    </citation>
    <scope>NUCLEOTIDE SEQUENCE [LARGE SCALE GENOMIC DNA]</scope>
    <source>
        <strain evidence="8 9">SF2.1</strain>
    </source>
</reference>
<dbReference type="InterPro" id="IPR052053">
    <property type="entry name" value="IM_YidH-like"/>
</dbReference>
<keyword evidence="3 6" id="KW-0812">Transmembrane</keyword>
<evidence type="ECO:0000256" key="3">
    <source>
        <dbReference type="ARBA" id="ARBA00022692"/>
    </source>
</evidence>
<organism evidence="8 9">
    <name type="scientific">Asaia bogorensis</name>
    <dbReference type="NCBI Taxonomy" id="91915"/>
    <lineage>
        <taxon>Bacteria</taxon>
        <taxon>Pseudomonadati</taxon>
        <taxon>Pseudomonadota</taxon>
        <taxon>Alphaproteobacteria</taxon>
        <taxon>Acetobacterales</taxon>
        <taxon>Acetobacteraceae</taxon>
        <taxon>Asaia</taxon>
    </lineage>
</organism>
<dbReference type="InterPro" id="IPR003807">
    <property type="entry name" value="DUF202"/>
</dbReference>
<name>A0A060QH04_9PROT</name>
<dbReference type="PANTHER" id="PTHR34187">
    <property type="entry name" value="FGR18P"/>
    <property type="match status" value="1"/>
</dbReference>
<protein>
    <recommendedName>
        <fullName evidence="7">DUF202 domain-containing protein</fullName>
    </recommendedName>
</protein>
<dbReference type="Proteomes" id="UP000027583">
    <property type="component" value="Unassembled WGS sequence"/>
</dbReference>
<feature type="transmembrane region" description="Helical" evidence="6">
    <location>
        <begin position="21"/>
        <end position="39"/>
    </location>
</feature>
<dbReference type="eggNOG" id="COG2149">
    <property type="taxonomic scope" value="Bacteria"/>
</dbReference>
<evidence type="ECO:0000256" key="4">
    <source>
        <dbReference type="ARBA" id="ARBA00022989"/>
    </source>
</evidence>
<reference evidence="8 9" key="2">
    <citation type="journal article" date="2014" name="PLoS ONE">
        <title>Evolution of mitochondria reconstructed from the energy metabolism of living bacteria.</title>
        <authorList>
            <person name="Degli Esposti M."/>
            <person name="Chouaia B."/>
            <person name="Comandatore F."/>
            <person name="Crotti E."/>
            <person name="Sassera D."/>
            <person name="Lievens P.M."/>
            <person name="Daffonchio D."/>
            <person name="Bandi C."/>
        </authorList>
    </citation>
    <scope>NUCLEOTIDE SEQUENCE [LARGE SCALE GENOMIC DNA]</scope>
    <source>
        <strain evidence="8 9">SF2.1</strain>
    </source>
</reference>
<dbReference type="Pfam" id="PF02656">
    <property type="entry name" value="DUF202"/>
    <property type="match status" value="1"/>
</dbReference>
<evidence type="ECO:0000256" key="6">
    <source>
        <dbReference type="SAM" id="Phobius"/>
    </source>
</evidence>
<evidence type="ECO:0000256" key="1">
    <source>
        <dbReference type="ARBA" id="ARBA00004651"/>
    </source>
</evidence>
<gene>
    <name evidence="8" type="ORF">ASAP_1933</name>
</gene>
<sequence>MIARYTDHAANERTFLAWVRTALAMVAIGCMLAKFNIFLRLISSEHHAAMPVLPGSSAWIGVATICAGLALLPASWWRFRKVKEALSAEEPREITLSGLEGIFCLLLCALIGAILLSLLGVLPS</sequence>
<accession>A0A060QH04</accession>
<dbReference type="PANTHER" id="PTHR34187:SF2">
    <property type="entry name" value="DUF202 DOMAIN-CONTAINING PROTEIN"/>
    <property type="match status" value="1"/>
</dbReference>
<evidence type="ECO:0000313" key="8">
    <source>
        <dbReference type="EMBL" id="CDG39978.1"/>
    </source>
</evidence>
<dbReference type="RefSeq" id="WP_023978667.1">
    <property type="nucleotide sequence ID" value="NZ_CBLX010000013.1"/>
</dbReference>
<keyword evidence="4 6" id="KW-1133">Transmembrane helix</keyword>
<keyword evidence="2" id="KW-1003">Cell membrane</keyword>
<evidence type="ECO:0000259" key="7">
    <source>
        <dbReference type="Pfam" id="PF02656"/>
    </source>
</evidence>
<evidence type="ECO:0000256" key="5">
    <source>
        <dbReference type="ARBA" id="ARBA00023136"/>
    </source>
</evidence>
<dbReference type="GO" id="GO:0005886">
    <property type="term" value="C:plasma membrane"/>
    <property type="evidence" value="ECO:0007669"/>
    <property type="project" value="UniProtKB-SubCell"/>
</dbReference>
<dbReference type="GeneID" id="78225923"/>
<feature type="transmembrane region" description="Helical" evidence="6">
    <location>
        <begin position="98"/>
        <end position="122"/>
    </location>
</feature>
<feature type="transmembrane region" description="Helical" evidence="6">
    <location>
        <begin position="59"/>
        <end position="77"/>
    </location>
</feature>
<evidence type="ECO:0000313" key="9">
    <source>
        <dbReference type="Proteomes" id="UP000027583"/>
    </source>
</evidence>
<comment type="subcellular location">
    <subcellularLocation>
        <location evidence="1">Cell membrane</location>
        <topology evidence="1">Multi-pass membrane protein</topology>
    </subcellularLocation>
</comment>
<dbReference type="EMBL" id="CBLX010000013">
    <property type="protein sequence ID" value="CDG39978.1"/>
    <property type="molecule type" value="Genomic_DNA"/>
</dbReference>
<comment type="caution">
    <text evidence="8">The sequence shown here is derived from an EMBL/GenBank/DDBJ whole genome shotgun (WGS) entry which is preliminary data.</text>
</comment>
<evidence type="ECO:0000256" key="2">
    <source>
        <dbReference type="ARBA" id="ARBA00022475"/>
    </source>
</evidence>
<keyword evidence="5 6" id="KW-0472">Membrane</keyword>
<feature type="domain" description="DUF202" evidence="7">
    <location>
        <begin position="7"/>
        <end position="83"/>
    </location>
</feature>
<proteinExistence type="predicted"/>